<feature type="domain" description="AMP-dependent synthetase/ligase" evidence="5">
    <location>
        <begin position="13"/>
        <end position="363"/>
    </location>
</feature>
<dbReference type="GO" id="GO:0016405">
    <property type="term" value="F:CoA-ligase activity"/>
    <property type="evidence" value="ECO:0007669"/>
    <property type="project" value="TreeGrafter"/>
</dbReference>
<keyword evidence="7" id="KW-0560">Oxidoreductase</keyword>
<evidence type="ECO:0000256" key="4">
    <source>
        <dbReference type="ARBA" id="ARBA00023140"/>
    </source>
</evidence>
<keyword evidence="3" id="KW-0436">Ligase</keyword>
<dbReference type="Pfam" id="PF00501">
    <property type="entry name" value="AMP-binding"/>
    <property type="match status" value="1"/>
</dbReference>
<dbReference type="GO" id="GO:0005777">
    <property type="term" value="C:peroxisome"/>
    <property type="evidence" value="ECO:0007669"/>
    <property type="project" value="UniProtKB-SubCell"/>
</dbReference>
<evidence type="ECO:0000313" key="7">
    <source>
        <dbReference type="EMBL" id="ODM90616.1"/>
    </source>
</evidence>
<feature type="domain" description="AMP-binding enzyme C-terminal" evidence="6">
    <location>
        <begin position="413"/>
        <end position="491"/>
    </location>
</feature>
<dbReference type="PANTHER" id="PTHR24096">
    <property type="entry name" value="LONG-CHAIN-FATTY-ACID--COA LIGASE"/>
    <property type="match status" value="1"/>
</dbReference>
<dbReference type="PANTHER" id="PTHR24096:SF149">
    <property type="entry name" value="AMP-BINDING DOMAIN-CONTAINING PROTEIN-RELATED"/>
    <property type="match status" value="1"/>
</dbReference>
<evidence type="ECO:0000259" key="6">
    <source>
        <dbReference type="Pfam" id="PF13193"/>
    </source>
</evidence>
<accession>A0A1D2MC83</accession>
<dbReference type="Proteomes" id="UP000094527">
    <property type="component" value="Unassembled WGS sequence"/>
</dbReference>
<dbReference type="InterPro" id="IPR045851">
    <property type="entry name" value="AMP-bd_C_sf"/>
</dbReference>
<evidence type="ECO:0000256" key="3">
    <source>
        <dbReference type="ARBA" id="ARBA00022598"/>
    </source>
</evidence>
<dbReference type="InterPro" id="IPR000873">
    <property type="entry name" value="AMP-dep_synth/lig_dom"/>
</dbReference>
<comment type="similarity">
    <text evidence="2">Belongs to the ATP-dependent AMP-binding enzyme family.</text>
</comment>
<reference evidence="7 8" key="1">
    <citation type="journal article" date="2016" name="Genome Biol. Evol.">
        <title>Gene Family Evolution Reflects Adaptation to Soil Environmental Stressors in the Genome of the Collembolan Orchesella cincta.</title>
        <authorList>
            <person name="Faddeeva-Vakhrusheva A."/>
            <person name="Derks M.F."/>
            <person name="Anvar S.Y."/>
            <person name="Agamennone V."/>
            <person name="Suring W."/>
            <person name="Smit S."/>
            <person name="van Straalen N.M."/>
            <person name="Roelofs D."/>
        </authorList>
    </citation>
    <scope>NUCLEOTIDE SEQUENCE [LARGE SCALE GENOMIC DNA]</scope>
    <source>
        <tissue evidence="7">Mixed pool</tissue>
    </source>
</reference>
<dbReference type="SUPFAM" id="SSF56801">
    <property type="entry name" value="Acetyl-CoA synthetase-like"/>
    <property type="match status" value="1"/>
</dbReference>
<gene>
    <name evidence="7" type="ORF">Ocin01_16069</name>
</gene>
<dbReference type="Gene3D" id="3.40.50.12780">
    <property type="entry name" value="N-terminal domain of ligase-like"/>
    <property type="match status" value="1"/>
</dbReference>
<keyword evidence="4" id="KW-0576">Peroxisome</keyword>
<protein>
    <submittedName>
        <fullName evidence="7">Luciferin 4-monooxygenase</fullName>
    </submittedName>
</protein>
<comment type="subcellular location">
    <subcellularLocation>
        <location evidence="1">Peroxisome</location>
    </subcellularLocation>
</comment>
<evidence type="ECO:0000256" key="2">
    <source>
        <dbReference type="ARBA" id="ARBA00006432"/>
    </source>
</evidence>
<sequence length="502" mass="55362">MCIDAVTREVRLFSKFDEETRRIASAFYKLGLRKGDMVIFMPTEVIKLHIFLAGVWRANGVCRASYPEDDAATLRQRLVEGECKFILCDHNGIATCREAVIGIAWSVEIIVMEKHNELKSLQQFLEEDDGEACPAIDVGKEDPALILCTSGTTGPSKGALHTHKGLMQQMYLLSLFPFMESKPNLIFSKGTHISGSTFPFSLLVSGKTAIITGKITNEITLKTVHELKPGFAFAFPTFLLVLVSPEAQNYDTTSLKILWSGGTTITPATIDALFQLSNVKDFINAYGLTENMTTTTSAILSSASESERSSDPKSIRDLPAFATGTTYPDTRIQVRDIDTMEVLGPHKKGEICVKGPAVFKEYYKNPEATKAAFIDGFFRTGDIGYYDEHGYIYISDRLKEVFKYFNNHISPSELEGVIGRHPNVSEVCVVGIPDPNGGGDIPRAFVTVNGNPSPELAEEIKKLANDSLPNYKHLRGGVYIIPEMPQGKTGKVTRRLVAELKP</sequence>
<keyword evidence="7" id="KW-0503">Monooxygenase</keyword>
<keyword evidence="8" id="KW-1185">Reference proteome</keyword>
<proteinExistence type="inferred from homology"/>
<dbReference type="GO" id="GO:0004497">
    <property type="term" value="F:monooxygenase activity"/>
    <property type="evidence" value="ECO:0007669"/>
    <property type="project" value="UniProtKB-KW"/>
</dbReference>
<organism evidence="7 8">
    <name type="scientific">Orchesella cincta</name>
    <name type="common">Springtail</name>
    <name type="synonym">Podura cincta</name>
    <dbReference type="NCBI Taxonomy" id="48709"/>
    <lineage>
        <taxon>Eukaryota</taxon>
        <taxon>Metazoa</taxon>
        <taxon>Ecdysozoa</taxon>
        <taxon>Arthropoda</taxon>
        <taxon>Hexapoda</taxon>
        <taxon>Collembola</taxon>
        <taxon>Entomobryomorpha</taxon>
        <taxon>Entomobryoidea</taxon>
        <taxon>Orchesellidae</taxon>
        <taxon>Orchesellinae</taxon>
        <taxon>Orchesella</taxon>
    </lineage>
</organism>
<evidence type="ECO:0000313" key="8">
    <source>
        <dbReference type="Proteomes" id="UP000094527"/>
    </source>
</evidence>
<dbReference type="OrthoDB" id="10253869at2759"/>
<evidence type="ECO:0000259" key="5">
    <source>
        <dbReference type="Pfam" id="PF00501"/>
    </source>
</evidence>
<dbReference type="OMA" id="MNTHANV"/>
<dbReference type="PROSITE" id="PS00455">
    <property type="entry name" value="AMP_BINDING"/>
    <property type="match status" value="1"/>
</dbReference>
<dbReference type="AlphaFoldDB" id="A0A1D2MC83"/>
<dbReference type="Pfam" id="PF13193">
    <property type="entry name" value="AMP-binding_C"/>
    <property type="match status" value="1"/>
</dbReference>
<dbReference type="InterPro" id="IPR042099">
    <property type="entry name" value="ANL_N_sf"/>
</dbReference>
<dbReference type="InterPro" id="IPR020845">
    <property type="entry name" value="AMP-binding_CS"/>
</dbReference>
<evidence type="ECO:0000256" key="1">
    <source>
        <dbReference type="ARBA" id="ARBA00004275"/>
    </source>
</evidence>
<name>A0A1D2MC83_ORCCI</name>
<dbReference type="EMBL" id="LJIJ01001881">
    <property type="protein sequence ID" value="ODM90616.1"/>
    <property type="molecule type" value="Genomic_DNA"/>
</dbReference>
<dbReference type="STRING" id="48709.A0A1D2MC83"/>
<comment type="caution">
    <text evidence="7">The sequence shown here is derived from an EMBL/GenBank/DDBJ whole genome shotgun (WGS) entry which is preliminary data.</text>
</comment>
<dbReference type="InterPro" id="IPR025110">
    <property type="entry name" value="AMP-bd_C"/>
</dbReference>
<dbReference type="Gene3D" id="3.30.300.30">
    <property type="match status" value="1"/>
</dbReference>